<dbReference type="InterPro" id="IPR000595">
    <property type="entry name" value="cNMP-bd_dom"/>
</dbReference>
<evidence type="ECO:0000313" key="6">
    <source>
        <dbReference type="EMBL" id="MDT9599379.1"/>
    </source>
</evidence>
<keyword evidence="7" id="KW-1185">Reference proteome</keyword>
<dbReference type="Pfam" id="PF13545">
    <property type="entry name" value="HTH_Crp_2"/>
    <property type="match status" value="1"/>
</dbReference>
<evidence type="ECO:0000259" key="5">
    <source>
        <dbReference type="Pfam" id="PF13545"/>
    </source>
</evidence>
<dbReference type="InterPro" id="IPR036388">
    <property type="entry name" value="WH-like_DNA-bd_sf"/>
</dbReference>
<evidence type="ECO:0000259" key="4">
    <source>
        <dbReference type="Pfam" id="PF00027"/>
    </source>
</evidence>
<dbReference type="InterPro" id="IPR014710">
    <property type="entry name" value="RmlC-like_jellyroll"/>
</dbReference>
<organism evidence="6 7">
    <name type="scientific">Sphingosinicella rhizophila</name>
    <dbReference type="NCBI Taxonomy" id="3050082"/>
    <lineage>
        <taxon>Bacteria</taxon>
        <taxon>Pseudomonadati</taxon>
        <taxon>Pseudomonadota</taxon>
        <taxon>Alphaproteobacteria</taxon>
        <taxon>Sphingomonadales</taxon>
        <taxon>Sphingosinicellaceae</taxon>
        <taxon>Sphingosinicella</taxon>
    </lineage>
</organism>
<dbReference type="InterPro" id="IPR036390">
    <property type="entry name" value="WH_DNA-bd_sf"/>
</dbReference>
<comment type="caution">
    <text evidence="6">The sequence shown here is derived from an EMBL/GenBank/DDBJ whole genome shotgun (WGS) entry which is preliminary data.</text>
</comment>
<accession>A0ABU3Q7J6</accession>
<keyword evidence="1" id="KW-0805">Transcription regulation</keyword>
<evidence type="ECO:0000313" key="7">
    <source>
        <dbReference type="Proteomes" id="UP001259572"/>
    </source>
</evidence>
<name>A0ABU3Q7J6_9SPHN</name>
<dbReference type="Gene3D" id="2.60.120.10">
    <property type="entry name" value="Jelly Rolls"/>
    <property type="match status" value="1"/>
</dbReference>
<evidence type="ECO:0000256" key="3">
    <source>
        <dbReference type="ARBA" id="ARBA00023163"/>
    </source>
</evidence>
<dbReference type="Proteomes" id="UP001259572">
    <property type="component" value="Unassembled WGS sequence"/>
</dbReference>
<protein>
    <submittedName>
        <fullName evidence="6">Crp/Fnr family transcriptional regulator</fullName>
    </submittedName>
</protein>
<dbReference type="Pfam" id="PF00027">
    <property type="entry name" value="cNMP_binding"/>
    <property type="match status" value="1"/>
</dbReference>
<dbReference type="InterPro" id="IPR018490">
    <property type="entry name" value="cNMP-bd_dom_sf"/>
</dbReference>
<dbReference type="SUPFAM" id="SSF46785">
    <property type="entry name" value="Winged helix' DNA-binding domain"/>
    <property type="match status" value="1"/>
</dbReference>
<keyword evidence="3" id="KW-0804">Transcription</keyword>
<dbReference type="SUPFAM" id="SSF51206">
    <property type="entry name" value="cAMP-binding domain-like"/>
    <property type="match status" value="1"/>
</dbReference>
<feature type="domain" description="HTH crp-type" evidence="5">
    <location>
        <begin position="151"/>
        <end position="217"/>
    </location>
</feature>
<dbReference type="EMBL" id="JAVUPU010000004">
    <property type="protein sequence ID" value="MDT9599379.1"/>
    <property type="molecule type" value="Genomic_DNA"/>
</dbReference>
<sequence length="241" mass="26672">MSLPSQSYTRNLLLGAMPEDDFATLQPHLVRIELNRNDVLFECNLPIEQTYFLESGVASIVSSEDGEQIEVGILGREGVSGIPVLLGADRTPHRAFMQVGPSTALRMEAGRLRDAANASESLRTILLRFVQAFMVQTAQTATASGNYSLPERLARWLLMCHDRVDGDELELTHDFMAMMLAVRRSGVTVTLHTLEAAGAIRAMRGRVIVRDRKKLLAVAGDSYGRPEEEYRRLIGPFGKSI</sequence>
<reference evidence="6 7" key="1">
    <citation type="submission" date="2023-05" db="EMBL/GenBank/DDBJ databases">
        <authorList>
            <person name="Guo Y."/>
        </authorList>
    </citation>
    <scope>NUCLEOTIDE SEQUENCE [LARGE SCALE GENOMIC DNA]</scope>
    <source>
        <strain evidence="6 7">GR2756</strain>
    </source>
</reference>
<evidence type="ECO:0000256" key="2">
    <source>
        <dbReference type="ARBA" id="ARBA00023125"/>
    </source>
</evidence>
<keyword evidence="2" id="KW-0238">DNA-binding</keyword>
<proteinExistence type="predicted"/>
<feature type="domain" description="Cyclic nucleotide-binding" evidence="4">
    <location>
        <begin position="32"/>
        <end position="116"/>
    </location>
</feature>
<dbReference type="Gene3D" id="1.10.10.10">
    <property type="entry name" value="Winged helix-like DNA-binding domain superfamily/Winged helix DNA-binding domain"/>
    <property type="match status" value="1"/>
</dbReference>
<evidence type="ECO:0000256" key="1">
    <source>
        <dbReference type="ARBA" id="ARBA00023015"/>
    </source>
</evidence>
<gene>
    <name evidence="6" type="ORF">RQX22_10505</name>
</gene>
<dbReference type="InterPro" id="IPR012318">
    <property type="entry name" value="HTH_CRP"/>
</dbReference>
<dbReference type="RefSeq" id="WP_315726226.1">
    <property type="nucleotide sequence ID" value="NZ_JAVUPU010000004.1"/>
</dbReference>